<name>A0ACC2U5P0_9FUNG</name>
<evidence type="ECO:0000313" key="1">
    <source>
        <dbReference type="EMBL" id="KAJ9082050.1"/>
    </source>
</evidence>
<reference evidence="1" key="1">
    <citation type="submission" date="2022-04" db="EMBL/GenBank/DDBJ databases">
        <title>Genome of the entomopathogenic fungus Entomophthora muscae.</title>
        <authorList>
            <person name="Elya C."/>
            <person name="Lovett B.R."/>
            <person name="Lee E."/>
            <person name="Macias A.M."/>
            <person name="Hajek A.E."/>
            <person name="De Bivort B.L."/>
            <person name="Kasson M.T."/>
            <person name="De Fine Licht H.H."/>
            <person name="Stajich J.E."/>
        </authorList>
    </citation>
    <scope>NUCLEOTIDE SEQUENCE</scope>
    <source>
        <strain evidence="1">Berkeley</strain>
    </source>
</reference>
<protein>
    <submittedName>
        <fullName evidence="1">Tripeptidyl-peptidase II Tpp2</fullName>
        <ecNumber evidence="1">3.4.14.10</ecNumber>
    </submittedName>
</protein>
<dbReference type="Proteomes" id="UP001165960">
    <property type="component" value="Unassembled WGS sequence"/>
</dbReference>
<comment type="caution">
    <text evidence="1">The sequence shown here is derived from an EMBL/GenBank/DDBJ whole genome shotgun (WGS) entry which is preliminary data.</text>
</comment>
<proteinExistence type="predicted"/>
<dbReference type="EMBL" id="QTSX02001445">
    <property type="protein sequence ID" value="KAJ9082050.1"/>
    <property type="molecule type" value="Genomic_DNA"/>
</dbReference>
<gene>
    <name evidence="1" type="primary">TPP2</name>
    <name evidence="1" type="ORF">DSO57_1008183</name>
</gene>
<sequence>MQKFLYDSFLDGFFVTILDAYGQPVGYDEVSPRVQKLPHRGEYTIRLELNHTDPTLLESIKSSMVPQINAQFTLPKEISVSAFTHPHAPYAAKFGKPISNIVLDKNDITPLYVKSPTLPANVDAKAGDILLGKLSLSAGPKLGSPPKVGFVLAPKPDFAKDDDTPKEEVPSDKDSLEAATIKAKLTAVLKSKDKEWKLTQLQAILSSAESIKWDSESQAQLAMLGLINRQLVSLLDLAGCTSLPDFSQSYHEHVSKLITKAHASVNDGQVRDFFAQPQPAPKQMAIMKASREASSIAHLAKLIQALVGPNKPSPQDLDSLFNSMEAHAATLPSDHEHLYFLTQVAYFEEKNWKGRALKRLNTYLETEFFYATKDRQRLESILKIRYELVKALGFIEVWGSYLDNYRLKALPRPDHLVLG</sequence>
<organism evidence="1 2">
    <name type="scientific">Entomophthora muscae</name>
    <dbReference type="NCBI Taxonomy" id="34485"/>
    <lineage>
        <taxon>Eukaryota</taxon>
        <taxon>Fungi</taxon>
        <taxon>Fungi incertae sedis</taxon>
        <taxon>Zoopagomycota</taxon>
        <taxon>Entomophthoromycotina</taxon>
        <taxon>Entomophthoromycetes</taxon>
        <taxon>Entomophthorales</taxon>
        <taxon>Entomophthoraceae</taxon>
        <taxon>Entomophthora</taxon>
    </lineage>
</organism>
<keyword evidence="2" id="KW-1185">Reference proteome</keyword>
<accession>A0ACC2U5P0</accession>
<evidence type="ECO:0000313" key="2">
    <source>
        <dbReference type="Proteomes" id="UP001165960"/>
    </source>
</evidence>
<keyword evidence="1" id="KW-0378">Hydrolase</keyword>
<dbReference type="EC" id="3.4.14.10" evidence="1"/>